<feature type="transmembrane region" description="Helical" evidence="1">
    <location>
        <begin position="166"/>
        <end position="187"/>
    </location>
</feature>
<dbReference type="AlphaFoldDB" id="A0A4P7W101"/>
<keyword evidence="4" id="KW-1185">Reference proteome</keyword>
<keyword evidence="1" id="KW-0472">Membrane</keyword>
<dbReference type="InterPro" id="IPR003646">
    <property type="entry name" value="SH3-like_bac-type"/>
</dbReference>
<feature type="domain" description="SH3b" evidence="2">
    <location>
        <begin position="198"/>
        <end position="262"/>
    </location>
</feature>
<dbReference type="PROSITE" id="PS51781">
    <property type="entry name" value="SH3B"/>
    <property type="match status" value="1"/>
</dbReference>
<organism evidence="3 4">
    <name type="scientific">Duncaniella dubosii</name>
    <dbReference type="NCBI Taxonomy" id="2518971"/>
    <lineage>
        <taxon>Bacteria</taxon>
        <taxon>Pseudomonadati</taxon>
        <taxon>Bacteroidota</taxon>
        <taxon>Bacteroidia</taxon>
        <taxon>Bacteroidales</taxon>
        <taxon>Muribaculaceae</taxon>
        <taxon>Duncaniella</taxon>
    </lineage>
</organism>
<dbReference type="EMBL" id="CP039396">
    <property type="protein sequence ID" value="QCD41447.1"/>
    <property type="molecule type" value="Genomic_DNA"/>
</dbReference>
<evidence type="ECO:0000313" key="4">
    <source>
        <dbReference type="Proteomes" id="UP000297149"/>
    </source>
</evidence>
<name>A0A4P7W101_9BACT</name>
<sequence length="337" mass="37740">MITDISKMHRYLLFYPDKQLRIKMKFKCNSCQHVFEHEADKNECFCPKCGNISRRTEEIEEEQSAVCSECGTIIPSDSTSCPVCGCPISATQHRHCDECGAEVSDSAQVCPQCGCPISAPISSQTSGIQYVDETGISEVSATDVQSQDSFDTISDSTTEQDKQKKYYYIIGGSVIALAVLGALIWFFTNRSSDADDDGDKHIVVAENLFFRSSPSAITDNNLINRLSYGTELKLLGREGDWAEVEVEGEHGYVGWRYILPDSSFTRLNRAWDTANIREIVDQNRSRLAVLDYINKHSLETGAPYWQIHYANEKGKMPNNVAWPDLKTCVINIRNSPS</sequence>
<keyword evidence="1" id="KW-0812">Transmembrane</keyword>
<dbReference type="Proteomes" id="UP000297149">
    <property type="component" value="Chromosome"/>
</dbReference>
<keyword evidence="1" id="KW-1133">Transmembrane helix</keyword>
<reference evidence="4" key="1">
    <citation type="submission" date="2019-02" db="EMBL/GenBank/DDBJ databases">
        <title>Isolation and identification of novel species under the genus Muribaculum.</title>
        <authorList>
            <person name="Miyake S."/>
            <person name="Ding Y."/>
            <person name="Low A."/>
            <person name="Soh M."/>
            <person name="Seedorf H."/>
        </authorList>
    </citation>
    <scope>NUCLEOTIDE SEQUENCE [LARGE SCALE GENOMIC DNA]</scope>
    <source>
        <strain evidence="4">H5</strain>
    </source>
</reference>
<accession>A0A4P7W101</accession>
<protein>
    <recommendedName>
        <fullName evidence="2">SH3b domain-containing protein</fullName>
    </recommendedName>
</protein>
<evidence type="ECO:0000256" key="1">
    <source>
        <dbReference type="SAM" id="Phobius"/>
    </source>
</evidence>
<dbReference type="Pfam" id="PF08239">
    <property type="entry name" value="SH3_3"/>
    <property type="match status" value="1"/>
</dbReference>
<evidence type="ECO:0000313" key="3">
    <source>
        <dbReference type="EMBL" id="QCD41447.1"/>
    </source>
</evidence>
<dbReference type="KEGG" id="ddb:E7747_03450"/>
<dbReference type="Pfam" id="PF12773">
    <property type="entry name" value="DZR"/>
    <property type="match status" value="1"/>
</dbReference>
<proteinExistence type="predicted"/>
<gene>
    <name evidence="3" type="ORF">E7747_03450</name>
</gene>
<evidence type="ECO:0000259" key="2">
    <source>
        <dbReference type="PROSITE" id="PS51781"/>
    </source>
</evidence>
<dbReference type="InterPro" id="IPR025874">
    <property type="entry name" value="DZR"/>
</dbReference>
<dbReference type="Gene3D" id="2.30.30.40">
    <property type="entry name" value="SH3 Domains"/>
    <property type="match status" value="1"/>
</dbReference>